<dbReference type="OrthoDB" id="9788567at2"/>
<dbReference type="RefSeq" id="WP_055160750.1">
    <property type="nucleotide sequence ID" value="NZ_CZAU01000020.1"/>
</dbReference>
<accession>A0A174QP90</accession>
<evidence type="ECO:0000313" key="3">
    <source>
        <dbReference type="Proteomes" id="UP000095564"/>
    </source>
</evidence>
<evidence type="ECO:0000313" key="2">
    <source>
        <dbReference type="EMBL" id="CUP73761.1"/>
    </source>
</evidence>
<reference evidence="2 3" key="1">
    <citation type="submission" date="2015-09" db="EMBL/GenBank/DDBJ databases">
        <authorList>
            <consortium name="Pathogen Informatics"/>
        </authorList>
    </citation>
    <scope>NUCLEOTIDE SEQUENCE [LARGE SCALE GENOMIC DNA]</scope>
    <source>
        <strain evidence="2 3">2789STDY5834908</strain>
    </source>
</reference>
<dbReference type="AlphaFoldDB" id="A0A174QP90"/>
<evidence type="ECO:0008006" key="4">
    <source>
        <dbReference type="Google" id="ProtNLM"/>
    </source>
</evidence>
<feature type="region of interest" description="Disordered" evidence="1">
    <location>
        <begin position="141"/>
        <end position="166"/>
    </location>
</feature>
<dbReference type="EMBL" id="CZAU01000020">
    <property type="protein sequence ID" value="CUP73761.1"/>
    <property type="molecule type" value="Genomic_DNA"/>
</dbReference>
<evidence type="ECO:0000256" key="1">
    <source>
        <dbReference type="SAM" id="MobiDB-lite"/>
    </source>
</evidence>
<protein>
    <recommendedName>
        <fullName evidence="4">Phage replisome organizer, putative, N-terminal region</fullName>
    </recommendedName>
</protein>
<dbReference type="Proteomes" id="UP000095564">
    <property type="component" value="Unassembled WGS sequence"/>
</dbReference>
<sequence>MANRRMFNKKLIDSDMFLDLPLSAQALYFHLAMRADDDGFIDNANRIQRMIGSNKDDLNILIAKSFILVFSETGVIVVKHWRMHNYIQKDRYHETDHKQERRLLETDENGAYEFRKNNSLQDGYNMDTECIPSIGKSKVSIGKSNNNILPEHSGQQKQENDSQDSKQLYQGAREYHMPLKDGSDYVVTENDVKEFERLYPGIDIDAQMRKALAWLTNNKQKQKTKRGMPRFLNGWINRAYEQFVEEPKARANAPKPQIQHNFTQRDYDFDDLEQQLLRKQQEGM</sequence>
<gene>
    <name evidence="2" type="ORF">ERS852520_02056</name>
</gene>
<proteinExistence type="predicted"/>
<organism evidence="2 3">
    <name type="scientific">Anaerostipes hadrus</name>
    <dbReference type="NCBI Taxonomy" id="649756"/>
    <lineage>
        <taxon>Bacteria</taxon>
        <taxon>Bacillati</taxon>
        <taxon>Bacillota</taxon>
        <taxon>Clostridia</taxon>
        <taxon>Lachnospirales</taxon>
        <taxon>Lachnospiraceae</taxon>
        <taxon>Anaerostipes</taxon>
    </lineage>
</organism>
<name>A0A174QP90_ANAHA</name>